<evidence type="ECO:0000256" key="1">
    <source>
        <dbReference type="SAM" id="MobiDB-lite"/>
    </source>
</evidence>
<gene>
    <name evidence="2" type="ORF">IEQ34_012014</name>
</gene>
<comment type="caution">
    <text evidence="2">The sequence shown here is derived from an EMBL/GenBank/DDBJ whole genome shotgun (WGS) entry which is preliminary data.</text>
</comment>
<evidence type="ECO:0000313" key="2">
    <source>
        <dbReference type="EMBL" id="KAH0459200.1"/>
    </source>
</evidence>
<feature type="region of interest" description="Disordered" evidence="1">
    <location>
        <begin position="1"/>
        <end position="34"/>
    </location>
</feature>
<dbReference type="AlphaFoldDB" id="A0AAV7GVB3"/>
<accession>A0AAV7GVB3</accession>
<organism evidence="2 3">
    <name type="scientific">Dendrobium chrysotoxum</name>
    <name type="common">Orchid</name>
    <dbReference type="NCBI Taxonomy" id="161865"/>
    <lineage>
        <taxon>Eukaryota</taxon>
        <taxon>Viridiplantae</taxon>
        <taxon>Streptophyta</taxon>
        <taxon>Embryophyta</taxon>
        <taxon>Tracheophyta</taxon>
        <taxon>Spermatophyta</taxon>
        <taxon>Magnoliopsida</taxon>
        <taxon>Liliopsida</taxon>
        <taxon>Asparagales</taxon>
        <taxon>Orchidaceae</taxon>
        <taxon>Epidendroideae</taxon>
        <taxon>Malaxideae</taxon>
        <taxon>Dendrobiinae</taxon>
        <taxon>Dendrobium</taxon>
    </lineage>
</organism>
<evidence type="ECO:0000313" key="3">
    <source>
        <dbReference type="Proteomes" id="UP000775213"/>
    </source>
</evidence>
<proteinExistence type="predicted"/>
<dbReference type="Proteomes" id="UP000775213">
    <property type="component" value="Unassembled WGS sequence"/>
</dbReference>
<dbReference type="EMBL" id="JAGFBR010000011">
    <property type="protein sequence ID" value="KAH0459200.1"/>
    <property type="molecule type" value="Genomic_DNA"/>
</dbReference>
<protein>
    <submittedName>
        <fullName evidence="2">Uncharacterized protein</fullName>
    </submittedName>
</protein>
<name>A0AAV7GVB3_DENCH</name>
<sequence length="79" mass="8450">MTGRTSAMVGTSAVIGRNSGGGRQEPQQWSAGTPTVVDRNLSSGRQEPWQWSVARELPNSSLLSEASVEIVVKLLRNVA</sequence>
<reference evidence="2 3" key="1">
    <citation type="journal article" date="2021" name="Hortic Res">
        <title>Chromosome-scale assembly of the Dendrobium chrysotoxum genome enhances the understanding of orchid evolution.</title>
        <authorList>
            <person name="Zhang Y."/>
            <person name="Zhang G.Q."/>
            <person name="Zhang D."/>
            <person name="Liu X.D."/>
            <person name="Xu X.Y."/>
            <person name="Sun W.H."/>
            <person name="Yu X."/>
            <person name="Zhu X."/>
            <person name="Wang Z.W."/>
            <person name="Zhao X."/>
            <person name="Zhong W.Y."/>
            <person name="Chen H."/>
            <person name="Yin W.L."/>
            <person name="Huang T."/>
            <person name="Niu S.C."/>
            <person name="Liu Z.J."/>
        </authorList>
    </citation>
    <scope>NUCLEOTIDE SEQUENCE [LARGE SCALE GENOMIC DNA]</scope>
    <source>
        <strain evidence="2">Lindl</strain>
    </source>
</reference>
<keyword evidence="3" id="KW-1185">Reference proteome</keyword>